<evidence type="ECO:0000313" key="1">
    <source>
        <dbReference type="EMBL" id="HIT95070.1"/>
    </source>
</evidence>
<organism evidence="1 2">
    <name type="scientific">Candidatus Faecivivens stercoripullorum</name>
    <dbReference type="NCBI Taxonomy" id="2840805"/>
    <lineage>
        <taxon>Bacteria</taxon>
        <taxon>Bacillati</taxon>
        <taxon>Bacillota</taxon>
        <taxon>Clostridia</taxon>
        <taxon>Eubacteriales</taxon>
        <taxon>Oscillospiraceae</taxon>
        <taxon>Oscillospiraceae incertae sedis</taxon>
        <taxon>Candidatus Faecivivens</taxon>
    </lineage>
</organism>
<dbReference type="InterPro" id="IPR011664">
    <property type="entry name" value="Abi_system_AbiD/AbiF-like"/>
</dbReference>
<comment type="caution">
    <text evidence="1">The sequence shown here is derived from an EMBL/GenBank/DDBJ whole genome shotgun (WGS) entry which is preliminary data.</text>
</comment>
<dbReference type="EMBL" id="DVLW01000214">
    <property type="protein sequence ID" value="HIT95070.1"/>
    <property type="molecule type" value="Genomic_DNA"/>
</dbReference>
<dbReference type="AlphaFoldDB" id="A0A9D1H7G2"/>
<reference evidence="1" key="2">
    <citation type="journal article" date="2021" name="PeerJ">
        <title>Extensive microbial diversity within the chicken gut microbiome revealed by metagenomics and culture.</title>
        <authorList>
            <person name="Gilroy R."/>
            <person name="Ravi A."/>
            <person name="Getino M."/>
            <person name="Pursley I."/>
            <person name="Horton D.L."/>
            <person name="Alikhan N.F."/>
            <person name="Baker D."/>
            <person name="Gharbi K."/>
            <person name="Hall N."/>
            <person name="Watson M."/>
            <person name="Adriaenssens E.M."/>
            <person name="Foster-Nyarko E."/>
            <person name="Jarju S."/>
            <person name="Secka A."/>
            <person name="Antonio M."/>
            <person name="Oren A."/>
            <person name="Chaudhuri R.R."/>
            <person name="La Ragione R."/>
            <person name="Hildebrand F."/>
            <person name="Pallen M.J."/>
        </authorList>
    </citation>
    <scope>NUCLEOTIDE SEQUENCE</scope>
    <source>
        <strain evidence="1">ChiBcec7-5410</strain>
    </source>
</reference>
<proteinExistence type="predicted"/>
<name>A0A9D1H7G2_9FIRM</name>
<protein>
    <submittedName>
        <fullName evidence="1">Abi family protein</fullName>
    </submittedName>
</protein>
<reference evidence="1" key="1">
    <citation type="submission" date="2020-10" db="EMBL/GenBank/DDBJ databases">
        <authorList>
            <person name="Gilroy R."/>
        </authorList>
    </citation>
    <scope>NUCLEOTIDE SEQUENCE</scope>
    <source>
        <strain evidence="1">ChiBcec7-5410</strain>
    </source>
</reference>
<dbReference type="Proteomes" id="UP000824160">
    <property type="component" value="Unassembled WGS sequence"/>
</dbReference>
<dbReference type="Pfam" id="PF07751">
    <property type="entry name" value="Abi_2"/>
    <property type="match status" value="1"/>
</dbReference>
<gene>
    <name evidence="1" type="ORF">IAC43_07775</name>
</gene>
<accession>A0A9D1H7G2</accession>
<feature type="non-terminal residue" evidence="1">
    <location>
        <position position="1"/>
    </location>
</feature>
<sequence>IVEEYTKSLYEFETNETSTRKPYTQLFQEINRNKSSHYCSGIIDKFQEHFPVWAFVEIIPFGTFTHFLGFVCDYFKDKKWKNDYYLLKDVKKIRNAAAHNNCILNNLLPGTTEYKSNYGLLRELNSIGITQDQRNRRLSNAAVHDITTLLYAHKQLVTSTGVLKAEGQALHSLIERFYYHIDYYQSNDVILATFDFLKKVIDNFYPM</sequence>
<evidence type="ECO:0000313" key="2">
    <source>
        <dbReference type="Proteomes" id="UP000824160"/>
    </source>
</evidence>